<dbReference type="OrthoDB" id="1100648at2"/>
<dbReference type="InterPro" id="IPR030890">
    <property type="entry name" value="LP_HExxH_w_TonB"/>
</dbReference>
<accession>A0A4Q7N1N7</accession>
<feature type="chain" id="PRO_5020643501" evidence="1">
    <location>
        <begin position="27"/>
        <end position="283"/>
    </location>
</feature>
<comment type="caution">
    <text evidence="2">The sequence shown here is derived from an EMBL/GenBank/DDBJ whole genome shotgun (WGS) entry which is preliminary data.</text>
</comment>
<proteinExistence type="predicted"/>
<evidence type="ECO:0000313" key="3">
    <source>
        <dbReference type="Proteomes" id="UP000293874"/>
    </source>
</evidence>
<sequence length="283" mass="32583">MQLLKNITRIATCGLLLAFCSCKKEAALTPTEDNRLYKLPQGDQPYDQEIVNFYEEYRTVILYKFSKLDFLYSPNGDNPAYASFTPAEGSQVQESLDFLHEQWFDLYNEDFLKKTLPFKILLASDLKRVVPPYTSLPVGTTYPRAIKGYNHVTFGRAGRISSMTAAEKDTVRGELHKAYWHLATLNRMIELPPAFTSLMPDYTSVHAWYPERSGVFTLYNGMTHFDDIADYIYKITTTDYATLTSTLFTPSRDPNGMFRKKYDAIVQYYLENYNIDLQAIGNM</sequence>
<dbReference type="Gene3D" id="3.40.390.70">
    <property type="match status" value="1"/>
</dbReference>
<dbReference type="EMBL" id="SGXA01000001">
    <property type="protein sequence ID" value="RZS75537.1"/>
    <property type="molecule type" value="Genomic_DNA"/>
</dbReference>
<dbReference type="PROSITE" id="PS51257">
    <property type="entry name" value="PROKAR_LIPOPROTEIN"/>
    <property type="match status" value="1"/>
</dbReference>
<feature type="signal peptide" evidence="1">
    <location>
        <begin position="1"/>
        <end position="26"/>
    </location>
</feature>
<keyword evidence="1" id="KW-0732">Signal</keyword>
<evidence type="ECO:0000313" key="2">
    <source>
        <dbReference type="EMBL" id="RZS75537.1"/>
    </source>
</evidence>
<dbReference type="RefSeq" id="WP_130539902.1">
    <property type="nucleotide sequence ID" value="NZ_CP042431.1"/>
</dbReference>
<gene>
    <name evidence="2" type="ORF">EV199_1406</name>
</gene>
<dbReference type="Pfam" id="PF15890">
    <property type="entry name" value="Peptidase_Mx1"/>
    <property type="match status" value="1"/>
</dbReference>
<protein>
    <submittedName>
        <fullName evidence="2">Putative zinc-binding metallo-peptidase</fullName>
    </submittedName>
</protein>
<dbReference type="Proteomes" id="UP000293874">
    <property type="component" value="Unassembled WGS sequence"/>
</dbReference>
<dbReference type="AlphaFoldDB" id="A0A4Q7N1N7"/>
<organism evidence="2 3">
    <name type="scientific">Pseudobacter ginsenosidimutans</name>
    <dbReference type="NCBI Taxonomy" id="661488"/>
    <lineage>
        <taxon>Bacteria</taxon>
        <taxon>Pseudomonadati</taxon>
        <taxon>Bacteroidota</taxon>
        <taxon>Chitinophagia</taxon>
        <taxon>Chitinophagales</taxon>
        <taxon>Chitinophagaceae</taxon>
        <taxon>Pseudobacter</taxon>
    </lineage>
</organism>
<evidence type="ECO:0000256" key="1">
    <source>
        <dbReference type="SAM" id="SignalP"/>
    </source>
</evidence>
<name>A0A4Q7N1N7_9BACT</name>
<keyword evidence="3" id="KW-1185">Reference proteome</keyword>
<reference evidence="2 3" key="1">
    <citation type="submission" date="2019-02" db="EMBL/GenBank/DDBJ databases">
        <title>Genomic Encyclopedia of Type Strains, Phase IV (KMG-IV): sequencing the most valuable type-strain genomes for metagenomic binning, comparative biology and taxonomic classification.</title>
        <authorList>
            <person name="Goeker M."/>
        </authorList>
    </citation>
    <scope>NUCLEOTIDE SEQUENCE [LARGE SCALE GENOMIC DNA]</scope>
    <source>
        <strain evidence="2 3">DSM 18116</strain>
    </source>
</reference>